<evidence type="ECO:0000313" key="8">
    <source>
        <dbReference type="Proteomes" id="UP001629214"/>
    </source>
</evidence>
<sequence>MLQPSATVRNNPQQSFYQYGKPSPAGVTVMRDLDFNMVLDLEALLREGSVVGAAKRLHLSAPAMSRRLANLREAVGDPLFVPAGRGLVPTQRALELREKIDALAEQMRKVFMTEEVDLSTVERTLVLRTNDGFAGAWAARLAQRVAQEAPGISLRFSPRADKHVGALRDGLVDLEIGALHPGDDDMAEELHNQVLFKTPFVGVVRAGHPLASKKVSLAGFIAWPHISASRTGSDSGPIDDALAARGMQRKVRLVAPGFQSAVMMAASSDMIAAAPARFARWATEHLDLHVFPLPLATPEVEVSQSWHPRRHADPVHKWVRGLVRELCSEDD</sequence>
<keyword evidence="3" id="KW-0238">DNA-binding</keyword>
<dbReference type="Pfam" id="PF03466">
    <property type="entry name" value="LysR_substrate"/>
    <property type="match status" value="1"/>
</dbReference>
<dbReference type="EMBL" id="JAQQFR010000001">
    <property type="protein sequence ID" value="MFL9876977.1"/>
    <property type="molecule type" value="Genomic_DNA"/>
</dbReference>
<dbReference type="InterPro" id="IPR000847">
    <property type="entry name" value="LysR_HTH_N"/>
</dbReference>
<name>A0ABW8Z1X8_9BURK</name>
<dbReference type="SUPFAM" id="SSF46785">
    <property type="entry name" value="Winged helix' DNA-binding domain"/>
    <property type="match status" value="1"/>
</dbReference>
<gene>
    <name evidence="7" type="ORF">PQR63_01180</name>
</gene>
<feature type="compositionally biased region" description="Polar residues" evidence="5">
    <location>
        <begin position="1"/>
        <end position="17"/>
    </location>
</feature>
<comment type="similarity">
    <text evidence="1">Belongs to the LysR transcriptional regulatory family.</text>
</comment>
<evidence type="ECO:0000256" key="2">
    <source>
        <dbReference type="ARBA" id="ARBA00023015"/>
    </source>
</evidence>
<evidence type="ECO:0000256" key="5">
    <source>
        <dbReference type="SAM" id="MobiDB-lite"/>
    </source>
</evidence>
<accession>A0ABW8Z1X8</accession>
<dbReference type="CDD" id="cd08460">
    <property type="entry name" value="PBP2_DntR_like_1"/>
    <property type="match status" value="1"/>
</dbReference>
<dbReference type="Proteomes" id="UP001629214">
    <property type="component" value="Unassembled WGS sequence"/>
</dbReference>
<evidence type="ECO:0000259" key="6">
    <source>
        <dbReference type="PROSITE" id="PS50931"/>
    </source>
</evidence>
<evidence type="ECO:0000256" key="1">
    <source>
        <dbReference type="ARBA" id="ARBA00009437"/>
    </source>
</evidence>
<dbReference type="PANTHER" id="PTHR30118">
    <property type="entry name" value="HTH-TYPE TRANSCRIPTIONAL REGULATOR LEUO-RELATED"/>
    <property type="match status" value="1"/>
</dbReference>
<reference evidence="7 8" key="1">
    <citation type="journal article" date="2024" name="Chem. Sci.">
        <title>Discovery of megapolipeptins by genome mining of a Burkholderiales bacteria collection.</title>
        <authorList>
            <person name="Paulo B.S."/>
            <person name="Recchia M.J.J."/>
            <person name="Lee S."/>
            <person name="Fergusson C.H."/>
            <person name="Romanowski S.B."/>
            <person name="Hernandez A."/>
            <person name="Krull N."/>
            <person name="Liu D.Y."/>
            <person name="Cavanagh H."/>
            <person name="Bos A."/>
            <person name="Gray C.A."/>
            <person name="Murphy B.T."/>
            <person name="Linington R.G."/>
            <person name="Eustaquio A.S."/>
        </authorList>
    </citation>
    <scope>NUCLEOTIDE SEQUENCE [LARGE SCALE GENOMIC DNA]</scope>
    <source>
        <strain evidence="7 8">RL21-008-BIB-B</strain>
    </source>
</reference>
<comment type="caution">
    <text evidence="7">The sequence shown here is derived from an EMBL/GenBank/DDBJ whole genome shotgun (WGS) entry which is preliminary data.</text>
</comment>
<dbReference type="Gene3D" id="1.10.10.10">
    <property type="entry name" value="Winged helix-like DNA-binding domain superfamily/Winged helix DNA-binding domain"/>
    <property type="match status" value="1"/>
</dbReference>
<keyword evidence="8" id="KW-1185">Reference proteome</keyword>
<dbReference type="RefSeq" id="WP_408164901.1">
    <property type="nucleotide sequence ID" value="NZ_JAQQFR010000001.1"/>
</dbReference>
<dbReference type="InterPro" id="IPR036388">
    <property type="entry name" value="WH-like_DNA-bd_sf"/>
</dbReference>
<keyword evidence="4" id="KW-0804">Transcription</keyword>
<dbReference type="InterPro" id="IPR005119">
    <property type="entry name" value="LysR_subst-bd"/>
</dbReference>
<feature type="domain" description="HTH lysR-type" evidence="6">
    <location>
        <begin position="41"/>
        <end position="90"/>
    </location>
</feature>
<dbReference type="Pfam" id="PF00126">
    <property type="entry name" value="HTH_1"/>
    <property type="match status" value="1"/>
</dbReference>
<keyword evidence="2" id="KW-0805">Transcription regulation</keyword>
<dbReference type="PANTHER" id="PTHR30118:SF15">
    <property type="entry name" value="TRANSCRIPTIONAL REGULATORY PROTEIN"/>
    <property type="match status" value="1"/>
</dbReference>
<protein>
    <submittedName>
        <fullName evidence="7">LysR family transcriptional regulator</fullName>
    </submittedName>
</protein>
<dbReference type="SUPFAM" id="SSF53850">
    <property type="entry name" value="Periplasmic binding protein-like II"/>
    <property type="match status" value="1"/>
</dbReference>
<feature type="region of interest" description="Disordered" evidence="5">
    <location>
        <begin position="1"/>
        <end position="21"/>
    </location>
</feature>
<organism evidence="7 8">
    <name type="scientific">Herbaspirillum rhizosphaerae</name>
    <dbReference type="NCBI Taxonomy" id="346179"/>
    <lineage>
        <taxon>Bacteria</taxon>
        <taxon>Pseudomonadati</taxon>
        <taxon>Pseudomonadota</taxon>
        <taxon>Betaproteobacteria</taxon>
        <taxon>Burkholderiales</taxon>
        <taxon>Oxalobacteraceae</taxon>
        <taxon>Herbaspirillum</taxon>
    </lineage>
</organism>
<dbReference type="InterPro" id="IPR050389">
    <property type="entry name" value="LysR-type_TF"/>
</dbReference>
<dbReference type="InterPro" id="IPR036390">
    <property type="entry name" value="WH_DNA-bd_sf"/>
</dbReference>
<evidence type="ECO:0000313" key="7">
    <source>
        <dbReference type="EMBL" id="MFL9876977.1"/>
    </source>
</evidence>
<proteinExistence type="inferred from homology"/>
<evidence type="ECO:0000256" key="3">
    <source>
        <dbReference type="ARBA" id="ARBA00023125"/>
    </source>
</evidence>
<dbReference type="Gene3D" id="3.40.190.10">
    <property type="entry name" value="Periplasmic binding protein-like II"/>
    <property type="match status" value="2"/>
</dbReference>
<evidence type="ECO:0000256" key="4">
    <source>
        <dbReference type="ARBA" id="ARBA00023163"/>
    </source>
</evidence>
<dbReference type="PROSITE" id="PS50931">
    <property type="entry name" value="HTH_LYSR"/>
    <property type="match status" value="1"/>
</dbReference>